<evidence type="ECO:0000313" key="3">
    <source>
        <dbReference type="EMBL" id="GMT04610.1"/>
    </source>
</evidence>
<dbReference type="EMBL" id="BTSX01000006">
    <property type="protein sequence ID" value="GMT04610.1"/>
    <property type="molecule type" value="Genomic_DNA"/>
</dbReference>
<feature type="non-terminal residue" evidence="3">
    <location>
        <position position="98"/>
    </location>
</feature>
<accession>A0AAV5UCE5</accession>
<sequence length="98" mass="9424">LLFLLSYSHHFTLLSSSQVVDHTMLVPLLSALPIATLIALGCAGKKNDPVAAAGGPGSAPAGSAPPAGAPAGGEKTGDNKTALDGMSQTGATGGGTQA</sequence>
<evidence type="ECO:0000256" key="2">
    <source>
        <dbReference type="SAM" id="Phobius"/>
    </source>
</evidence>
<gene>
    <name evidence="3" type="ORF">PENTCL1PPCAC_26784</name>
</gene>
<keyword evidence="2" id="KW-1133">Transmembrane helix</keyword>
<organism evidence="3 4">
    <name type="scientific">Pristionchus entomophagus</name>
    <dbReference type="NCBI Taxonomy" id="358040"/>
    <lineage>
        <taxon>Eukaryota</taxon>
        <taxon>Metazoa</taxon>
        <taxon>Ecdysozoa</taxon>
        <taxon>Nematoda</taxon>
        <taxon>Chromadorea</taxon>
        <taxon>Rhabditida</taxon>
        <taxon>Rhabditina</taxon>
        <taxon>Diplogasteromorpha</taxon>
        <taxon>Diplogasteroidea</taxon>
        <taxon>Neodiplogasteridae</taxon>
        <taxon>Pristionchus</taxon>
    </lineage>
</organism>
<comment type="caution">
    <text evidence="3">The sequence shown here is derived from an EMBL/GenBank/DDBJ whole genome shotgun (WGS) entry which is preliminary data.</text>
</comment>
<name>A0AAV5UCE5_9BILA</name>
<protein>
    <submittedName>
        <fullName evidence="3">Uncharacterized protein</fullName>
    </submittedName>
</protein>
<keyword evidence="2" id="KW-0472">Membrane</keyword>
<keyword evidence="4" id="KW-1185">Reference proteome</keyword>
<feature type="region of interest" description="Disordered" evidence="1">
    <location>
        <begin position="49"/>
        <end position="98"/>
    </location>
</feature>
<dbReference type="AlphaFoldDB" id="A0AAV5UCE5"/>
<feature type="transmembrane region" description="Helical" evidence="2">
    <location>
        <begin position="24"/>
        <end position="43"/>
    </location>
</feature>
<evidence type="ECO:0000313" key="4">
    <source>
        <dbReference type="Proteomes" id="UP001432027"/>
    </source>
</evidence>
<feature type="non-terminal residue" evidence="3">
    <location>
        <position position="1"/>
    </location>
</feature>
<evidence type="ECO:0000256" key="1">
    <source>
        <dbReference type="SAM" id="MobiDB-lite"/>
    </source>
</evidence>
<dbReference type="Proteomes" id="UP001432027">
    <property type="component" value="Unassembled WGS sequence"/>
</dbReference>
<proteinExistence type="predicted"/>
<keyword evidence="2" id="KW-0812">Transmembrane</keyword>
<reference evidence="3" key="1">
    <citation type="submission" date="2023-10" db="EMBL/GenBank/DDBJ databases">
        <title>Genome assembly of Pristionchus species.</title>
        <authorList>
            <person name="Yoshida K."/>
            <person name="Sommer R.J."/>
        </authorList>
    </citation>
    <scope>NUCLEOTIDE SEQUENCE</scope>
    <source>
        <strain evidence="3">RS0144</strain>
    </source>
</reference>